<dbReference type="InterPro" id="IPR001867">
    <property type="entry name" value="OmpR/PhoB-type_DNA-bd"/>
</dbReference>
<proteinExistence type="predicted"/>
<dbReference type="Proteomes" id="UP001609821">
    <property type="component" value="Unassembled WGS sequence"/>
</dbReference>
<evidence type="ECO:0000259" key="3">
    <source>
        <dbReference type="Pfam" id="PF00486"/>
    </source>
</evidence>
<dbReference type="SUPFAM" id="SSF46894">
    <property type="entry name" value="C-terminal effector domain of the bipartite response regulators"/>
    <property type="match status" value="1"/>
</dbReference>
<dbReference type="InterPro" id="IPR036388">
    <property type="entry name" value="WH-like_DNA-bd_sf"/>
</dbReference>
<dbReference type="InterPro" id="IPR016032">
    <property type="entry name" value="Sig_transdc_resp-reg_C-effctor"/>
</dbReference>
<comment type="caution">
    <text evidence="4">The sequence shown here is derived from an EMBL/GenBank/DDBJ whole genome shotgun (WGS) entry which is preliminary data.</text>
</comment>
<organism evidence="4 5">
    <name type="scientific">Pseudomonas kulmbachensis</name>
    <dbReference type="NCBI Taxonomy" id="3043408"/>
    <lineage>
        <taxon>Bacteria</taxon>
        <taxon>Pseudomonadati</taxon>
        <taxon>Pseudomonadota</taxon>
        <taxon>Gammaproteobacteria</taxon>
        <taxon>Pseudomonadales</taxon>
        <taxon>Pseudomonadaceae</taxon>
        <taxon>Pseudomonas</taxon>
    </lineage>
</organism>
<keyword evidence="1" id="KW-0238">DNA-binding</keyword>
<dbReference type="RefSeq" id="WP_395246460.1">
    <property type="nucleotide sequence ID" value="NZ_JBINXA010000003.1"/>
</dbReference>
<feature type="domain" description="OmpR/PhoB-type" evidence="3">
    <location>
        <begin position="140"/>
        <end position="210"/>
    </location>
</feature>
<feature type="region of interest" description="Disordered" evidence="2">
    <location>
        <begin position="1"/>
        <end position="22"/>
    </location>
</feature>
<sequence>MKVTLGHSSYMAPANDHSSAPKNSLLQDKIKYYPANQHATQRTDQQWRATHVASWARWASDQPGFAPANKFASELSNLITVKKAQSLSIHSCSSDLTASYALETTSTLPAQAADLLYSESPDIWLFCSTAQKLCNNSICIQLTTIESLLIKTLTLREERICSKQELVIGINKDPHNYSGLEMCLSRLQSKFRDAFGERLFRSVRNRGYCLVQDVRIAR</sequence>
<evidence type="ECO:0000313" key="4">
    <source>
        <dbReference type="EMBL" id="MFH6564803.1"/>
    </source>
</evidence>
<reference evidence="4 5" key="1">
    <citation type="submission" date="2024-10" db="EMBL/GenBank/DDBJ databases">
        <title>Aeromonas and Pseudomonas from the Cagarras Archipelago, Rio de Janeiro, Brazil.</title>
        <authorList>
            <person name="Canellas A.L.B."/>
            <person name="Laport M.S."/>
        </authorList>
    </citation>
    <scope>NUCLEOTIDE SEQUENCE [LARGE SCALE GENOMIC DNA]</scope>
    <source>
        <strain evidence="4 5">CPF-4</strain>
    </source>
</reference>
<accession>A0ABW7LVX6</accession>
<name>A0ABW7LVX6_9PSED</name>
<gene>
    <name evidence="4" type="ORF">ACHMWK_02180</name>
</gene>
<dbReference type="EMBL" id="JBINXB010000002">
    <property type="protein sequence ID" value="MFH6564803.1"/>
    <property type="molecule type" value="Genomic_DNA"/>
</dbReference>
<dbReference type="Gene3D" id="1.10.10.10">
    <property type="entry name" value="Winged helix-like DNA-binding domain superfamily/Winged helix DNA-binding domain"/>
    <property type="match status" value="1"/>
</dbReference>
<dbReference type="Pfam" id="PF00486">
    <property type="entry name" value="Trans_reg_C"/>
    <property type="match status" value="1"/>
</dbReference>
<evidence type="ECO:0000313" key="5">
    <source>
        <dbReference type="Proteomes" id="UP001609821"/>
    </source>
</evidence>
<evidence type="ECO:0000256" key="2">
    <source>
        <dbReference type="SAM" id="MobiDB-lite"/>
    </source>
</evidence>
<evidence type="ECO:0000256" key="1">
    <source>
        <dbReference type="ARBA" id="ARBA00023125"/>
    </source>
</evidence>
<protein>
    <submittedName>
        <fullName evidence="4">Helix-turn-helix domain-containing protein</fullName>
    </submittedName>
</protein>
<keyword evidence="5" id="KW-1185">Reference proteome</keyword>